<organism evidence="4">
    <name type="scientific">marine metagenome</name>
    <dbReference type="NCBI Taxonomy" id="408172"/>
    <lineage>
        <taxon>unclassified sequences</taxon>
        <taxon>metagenomes</taxon>
        <taxon>ecological metagenomes</taxon>
    </lineage>
</organism>
<keyword evidence="3" id="KW-0460">Magnesium</keyword>
<name>A0A382IH90_9ZZZZ</name>
<dbReference type="AlphaFoldDB" id="A0A382IH90"/>
<dbReference type="InterPro" id="IPR005002">
    <property type="entry name" value="PMM"/>
</dbReference>
<dbReference type="GO" id="GO:0005829">
    <property type="term" value="C:cytosol"/>
    <property type="evidence" value="ECO:0007669"/>
    <property type="project" value="TreeGrafter"/>
</dbReference>
<dbReference type="GO" id="GO:0046872">
    <property type="term" value="F:metal ion binding"/>
    <property type="evidence" value="ECO:0007669"/>
    <property type="project" value="UniProtKB-KW"/>
</dbReference>
<dbReference type="Pfam" id="PF03332">
    <property type="entry name" value="PMM"/>
    <property type="match status" value="1"/>
</dbReference>
<evidence type="ECO:0008006" key="5">
    <source>
        <dbReference type="Google" id="ProtNLM"/>
    </source>
</evidence>
<evidence type="ECO:0000313" key="4">
    <source>
        <dbReference type="EMBL" id="SVB98735.1"/>
    </source>
</evidence>
<protein>
    <recommendedName>
        <fullName evidence="5">Phosphomannomutase</fullName>
    </recommendedName>
</protein>
<keyword evidence="1" id="KW-0963">Cytoplasm</keyword>
<dbReference type="InterPro" id="IPR036412">
    <property type="entry name" value="HAD-like_sf"/>
</dbReference>
<proteinExistence type="predicted"/>
<evidence type="ECO:0000256" key="3">
    <source>
        <dbReference type="ARBA" id="ARBA00022842"/>
    </source>
</evidence>
<dbReference type="InterPro" id="IPR023214">
    <property type="entry name" value="HAD_sf"/>
</dbReference>
<dbReference type="GO" id="GO:0006013">
    <property type="term" value="P:mannose metabolic process"/>
    <property type="evidence" value="ECO:0007669"/>
    <property type="project" value="TreeGrafter"/>
</dbReference>
<evidence type="ECO:0000256" key="2">
    <source>
        <dbReference type="ARBA" id="ARBA00022723"/>
    </source>
</evidence>
<dbReference type="SUPFAM" id="SSF56784">
    <property type="entry name" value="HAD-like"/>
    <property type="match status" value="1"/>
</dbReference>
<dbReference type="PANTHER" id="PTHR10466:SF0">
    <property type="entry name" value="PHOSPHOMANNOMUTASE"/>
    <property type="match status" value="1"/>
</dbReference>
<dbReference type="PANTHER" id="PTHR10466">
    <property type="entry name" value="PHOSPHOMANNOMUTASE"/>
    <property type="match status" value="1"/>
</dbReference>
<keyword evidence="2" id="KW-0479">Metal-binding</keyword>
<sequence length="235" mass="27324">MDKVKYIFDVDGTLTPSRQKIDSEFLNFLLNFAKQNDVYLVTGSDRPKTIEQIGKELYFACQRVYNCSGSDVYEKDILIYRDEWTLPSDAEEFLIDELHHSKFPVRTGNHIERRPGGVNFSVLGRGSEVILEEREEYVKWDINTGERKNIAERFKKRFPEIGCQVGGQTGLDISPLGCDKSQILRDFKPIDLIYFFGDKLKEGENDYPLGHAIEQRRLGMVFEVTDYHHTWDLLK</sequence>
<dbReference type="Gene3D" id="3.40.50.1000">
    <property type="entry name" value="HAD superfamily/HAD-like"/>
    <property type="match status" value="1"/>
</dbReference>
<dbReference type="Gene3D" id="3.30.1240.20">
    <property type="match status" value="1"/>
</dbReference>
<dbReference type="EMBL" id="UINC01067249">
    <property type="protein sequence ID" value="SVB98735.1"/>
    <property type="molecule type" value="Genomic_DNA"/>
</dbReference>
<dbReference type="GO" id="GO:0004615">
    <property type="term" value="F:phosphomannomutase activity"/>
    <property type="evidence" value="ECO:0007669"/>
    <property type="project" value="InterPro"/>
</dbReference>
<evidence type="ECO:0000256" key="1">
    <source>
        <dbReference type="ARBA" id="ARBA00022490"/>
    </source>
</evidence>
<dbReference type="GO" id="GO:0009298">
    <property type="term" value="P:GDP-mannose biosynthetic process"/>
    <property type="evidence" value="ECO:0007669"/>
    <property type="project" value="InterPro"/>
</dbReference>
<dbReference type="InterPro" id="IPR043169">
    <property type="entry name" value="PMM_cap"/>
</dbReference>
<dbReference type="GO" id="GO:0006487">
    <property type="term" value="P:protein N-linked glycosylation"/>
    <property type="evidence" value="ECO:0007669"/>
    <property type="project" value="TreeGrafter"/>
</dbReference>
<accession>A0A382IH90</accession>
<reference evidence="4" key="1">
    <citation type="submission" date="2018-05" db="EMBL/GenBank/DDBJ databases">
        <authorList>
            <person name="Lanie J.A."/>
            <person name="Ng W.-L."/>
            <person name="Kazmierczak K.M."/>
            <person name="Andrzejewski T.M."/>
            <person name="Davidsen T.M."/>
            <person name="Wayne K.J."/>
            <person name="Tettelin H."/>
            <person name="Glass J.I."/>
            <person name="Rusch D."/>
            <person name="Podicherti R."/>
            <person name="Tsui H.-C.T."/>
            <person name="Winkler M.E."/>
        </authorList>
    </citation>
    <scope>NUCLEOTIDE SEQUENCE</scope>
</reference>
<gene>
    <name evidence="4" type="ORF">METZ01_LOCUS251589</name>
</gene>